<sequence length="296" mass="34358">MNKVAVSRIQIAKSDILNALDQGVPVLKLSDLKMLLSNQRSFWRLAKSTTTQDFIEFLKKQGKLREYHFPFPHRKETRYVWGEQPLLNILQTLRPNSYFSHYTAMRMHGLTEQIPKTIYINHEQHLKSQSSGALEQTNIDTAFSRQPRISNNVIEFEGNRIYLLNGKNTGQLGVINEPMNDEEGQQVLVRVTGVERTLIDITVRPVYSGGVYEVLKAFTLAKEQVSVNALISMLKKINHIYPYHQAIGFYLERAGYRSSLLDLVRRLPIEYDFYLDNKMQDMEYVKAWQLYIPKGL</sequence>
<dbReference type="AlphaFoldDB" id="V8QYY7"/>
<keyword evidence="2" id="KW-1185">Reference proteome</keyword>
<dbReference type="EMBL" id="AYXT01000001">
    <property type="protein sequence ID" value="ETF04520.1"/>
    <property type="molecule type" value="Genomic_DNA"/>
</dbReference>
<evidence type="ECO:0000313" key="1">
    <source>
        <dbReference type="EMBL" id="ETF04520.1"/>
    </source>
</evidence>
<organism evidence="1 2">
    <name type="scientific">Advenella kashmirensis W13003</name>
    <dbReference type="NCBI Taxonomy" id="1424334"/>
    <lineage>
        <taxon>Bacteria</taxon>
        <taxon>Pseudomonadati</taxon>
        <taxon>Pseudomonadota</taxon>
        <taxon>Betaproteobacteria</taxon>
        <taxon>Burkholderiales</taxon>
        <taxon>Alcaligenaceae</taxon>
    </lineage>
</organism>
<dbReference type="eggNOG" id="COG5340">
    <property type="taxonomic scope" value="Bacteria"/>
</dbReference>
<accession>V8QYY7</accession>
<name>V8QYY7_9BURK</name>
<proteinExistence type="predicted"/>
<dbReference type="PATRIC" id="fig|1424334.3.peg.1031"/>
<reference evidence="1 2" key="1">
    <citation type="journal article" date="2014" name="Genome Announc.">
        <title>Draft Genome Sequence of Advenella kashmirensis Strain W13003, a Polycyclic Aromatic Hydrocarbon-Degrading Bacterium.</title>
        <authorList>
            <person name="Wang X."/>
            <person name="Jin D."/>
            <person name="Zhou L."/>
            <person name="Wu L."/>
            <person name="An W."/>
            <person name="Zhao L."/>
        </authorList>
    </citation>
    <scope>NUCLEOTIDE SEQUENCE [LARGE SCALE GENOMIC DNA]</scope>
    <source>
        <strain evidence="1 2">W13003</strain>
    </source>
</reference>
<comment type="caution">
    <text evidence="1">The sequence shown here is derived from an EMBL/GenBank/DDBJ whole genome shotgun (WGS) entry which is preliminary data.</text>
</comment>
<dbReference type="Proteomes" id="UP000018733">
    <property type="component" value="Unassembled WGS sequence"/>
</dbReference>
<evidence type="ECO:0000313" key="2">
    <source>
        <dbReference type="Proteomes" id="UP000018733"/>
    </source>
</evidence>
<gene>
    <name evidence="1" type="ORF">W822_05090</name>
</gene>
<dbReference type="HOGENOM" id="CLU_081765_0_0_4"/>
<protein>
    <submittedName>
        <fullName evidence="1">Uncharacterized protein</fullName>
    </submittedName>
</protein>